<protein>
    <submittedName>
        <fullName evidence="1">MAK10-like protein</fullName>
    </submittedName>
</protein>
<accession>A0A6L2KMT8</accession>
<proteinExistence type="predicted"/>
<organism evidence="1">
    <name type="scientific">Tanacetum cinerariifolium</name>
    <name type="common">Dalmatian daisy</name>
    <name type="synonym">Chrysanthemum cinerariifolium</name>
    <dbReference type="NCBI Taxonomy" id="118510"/>
    <lineage>
        <taxon>Eukaryota</taxon>
        <taxon>Viridiplantae</taxon>
        <taxon>Streptophyta</taxon>
        <taxon>Embryophyta</taxon>
        <taxon>Tracheophyta</taxon>
        <taxon>Spermatophyta</taxon>
        <taxon>Magnoliopsida</taxon>
        <taxon>eudicotyledons</taxon>
        <taxon>Gunneridae</taxon>
        <taxon>Pentapetalae</taxon>
        <taxon>asterids</taxon>
        <taxon>campanulids</taxon>
        <taxon>Asterales</taxon>
        <taxon>Asteraceae</taxon>
        <taxon>Asteroideae</taxon>
        <taxon>Anthemideae</taxon>
        <taxon>Anthemidinae</taxon>
        <taxon>Tanacetum</taxon>
    </lineage>
</organism>
<dbReference type="EMBL" id="BKCJ010002528">
    <property type="protein sequence ID" value="GEU49184.1"/>
    <property type="molecule type" value="Genomic_DNA"/>
</dbReference>
<comment type="caution">
    <text evidence="1">The sequence shown here is derived from an EMBL/GenBank/DDBJ whole genome shotgun (WGS) entry which is preliminary data.</text>
</comment>
<gene>
    <name evidence="1" type="ORF">Tci_021162</name>
</gene>
<name>A0A6L2KMT8_TANCI</name>
<sequence>MGTMWCLFDLTPSAAGGKLRDKKNKESWALPEDLALYDNKSWNDPRNFAKPVKAISMPQDVSSTSDRPLIELENQVQHLIEAHLAPNQPIQVNKITSSCKMCSGTHDTQFCMENPEQAFVDYASSRTDEARGLTRSIFRVRELDFGDETVPCWTTIGKHESYKQQTSKAGIELERHLDEIHVTWTLFWKKEYDFTPKEGLKNKSQMVETASRIFATPSGSASDRVMKRSELNIHKETLEDSTASRFFAMPSRLFSNIYKLEFRFSNSKLGVEFGIE</sequence>
<reference evidence="1" key="1">
    <citation type="journal article" date="2019" name="Sci. Rep.">
        <title>Draft genome of Tanacetum cinerariifolium, the natural source of mosquito coil.</title>
        <authorList>
            <person name="Yamashiro T."/>
            <person name="Shiraishi A."/>
            <person name="Satake H."/>
            <person name="Nakayama K."/>
        </authorList>
    </citation>
    <scope>NUCLEOTIDE SEQUENCE</scope>
</reference>
<dbReference type="AlphaFoldDB" id="A0A6L2KMT8"/>
<evidence type="ECO:0000313" key="1">
    <source>
        <dbReference type="EMBL" id="GEU49184.1"/>
    </source>
</evidence>